<feature type="signal peptide" evidence="1">
    <location>
        <begin position="1"/>
        <end position="24"/>
    </location>
</feature>
<sequence length="129" mass="12634">MKEVRGRAALLLMAALLLGGCAPGGGSPGTGTAPSGGAGSSAGASNAAASISIKDFKYGEPLTVAPGAVVAVTNMDSAPHTVTAQEGKAFDVEVDGGGATATFTAPSKPGSYPYFCTYHPNMKGTLTVK</sequence>
<name>A0ABU0PJF1_9MICC</name>
<keyword evidence="1" id="KW-0732">Signal</keyword>
<dbReference type="PANTHER" id="PTHR36507">
    <property type="entry name" value="BLL1555 PROTEIN"/>
    <property type="match status" value="1"/>
</dbReference>
<dbReference type="EMBL" id="JAUSXB010000001">
    <property type="protein sequence ID" value="MDQ0674096.1"/>
    <property type="molecule type" value="Genomic_DNA"/>
</dbReference>
<keyword evidence="4" id="KW-1185">Reference proteome</keyword>
<reference evidence="3 4" key="1">
    <citation type="submission" date="2023-07" db="EMBL/GenBank/DDBJ databases">
        <title>Comparative genomics of wheat-associated soil bacteria to identify genetic determinants of phenazine resistance.</title>
        <authorList>
            <person name="Mouncey N."/>
        </authorList>
    </citation>
    <scope>NUCLEOTIDE SEQUENCE [LARGE SCALE GENOMIC DNA]</scope>
    <source>
        <strain evidence="3 4">W1I3</strain>
    </source>
</reference>
<dbReference type="Pfam" id="PF13473">
    <property type="entry name" value="Cupredoxin_1"/>
    <property type="match status" value="1"/>
</dbReference>
<dbReference type="Gene3D" id="2.60.40.420">
    <property type="entry name" value="Cupredoxins - blue copper proteins"/>
    <property type="match status" value="1"/>
</dbReference>
<feature type="chain" id="PRO_5045449561" evidence="1">
    <location>
        <begin position="25"/>
        <end position="129"/>
    </location>
</feature>
<dbReference type="InterPro" id="IPR008972">
    <property type="entry name" value="Cupredoxin"/>
</dbReference>
<evidence type="ECO:0000313" key="4">
    <source>
        <dbReference type="Proteomes" id="UP001236806"/>
    </source>
</evidence>
<evidence type="ECO:0000256" key="1">
    <source>
        <dbReference type="SAM" id="SignalP"/>
    </source>
</evidence>
<dbReference type="InterPro" id="IPR028096">
    <property type="entry name" value="EfeO_Cupredoxin"/>
</dbReference>
<dbReference type="SUPFAM" id="SSF49503">
    <property type="entry name" value="Cupredoxins"/>
    <property type="match status" value="1"/>
</dbReference>
<dbReference type="Proteomes" id="UP001236806">
    <property type="component" value="Unassembled WGS sequence"/>
</dbReference>
<dbReference type="RefSeq" id="WP_306635451.1">
    <property type="nucleotide sequence ID" value="NZ_JAUSXB010000001.1"/>
</dbReference>
<dbReference type="PROSITE" id="PS51257">
    <property type="entry name" value="PROKAR_LIPOPROTEIN"/>
    <property type="match status" value="1"/>
</dbReference>
<dbReference type="PANTHER" id="PTHR36507:SF1">
    <property type="entry name" value="BLL1555 PROTEIN"/>
    <property type="match status" value="1"/>
</dbReference>
<evidence type="ECO:0000259" key="2">
    <source>
        <dbReference type="Pfam" id="PF13473"/>
    </source>
</evidence>
<evidence type="ECO:0000313" key="3">
    <source>
        <dbReference type="EMBL" id="MDQ0674096.1"/>
    </source>
</evidence>
<gene>
    <name evidence="3" type="ORF">QFZ36_001657</name>
</gene>
<organism evidence="3 4">
    <name type="scientific">Pseudarthrobacter siccitolerans</name>
    <dbReference type="NCBI Taxonomy" id="861266"/>
    <lineage>
        <taxon>Bacteria</taxon>
        <taxon>Bacillati</taxon>
        <taxon>Actinomycetota</taxon>
        <taxon>Actinomycetes</taxon>
        <taxon>Micrococcales</taxon>
        <taxon>Micrococcaceae</taxon>
        <taxon>Pseudarthrobacter</taxon>
    </lineage>
</organism>
<feature type="domain" description="EfeO-type cupredoxin-like" evidence="2">
    <location>
        <begin position="44"/>
        <end position="128"/>
    </location>
</feature>
<accession>A0ABU0PJF1</accession>
<protein>
    <submittedName>
        <fullName evidence="3">Plastocyanin</fullName>
    </submittedName>
</protein>
<proteinExistence type="predicted"/>
<dbReference type="InterPro" id="IPR052721">
    <property type="entry name" value="ET_Amicyanin"/>
</dbReference>
<comment type="caution">
    <text evidence="3">The sequence shown here is derived from an EMBL/GenBank/DDBJ whole genome shotgun (WGS) entry which is preliminary data.</text>
</comment>